<keyword evidence="5 12" id="KW-0378">Hydrolase</keyword>
<evidence type="ECO:0000256" key="4">
    <source>
        <dbReference type="ARBA" id="ARBA00022741"/>
    </source>
</evidence>
<evidence type="ECO:0000256" key="6">
    <source>
        <dbReference type="ARBA" id="ARBA00022806"/>
    </source>
</evidence>
<dbReference type="Pfam" id="PF00271">
    <property type="entry name" value="Helicase_C"/>
    <property type="match status" value="1"/>
</dbReference>
<evidence type="ECO:0000256" key="12">
    <source>
        <dbReference type="RuleBase" id="RU000492"/>
    </source>
</evidence>
<sequence length="636" mass="71959">MSSNASNAFAGPWTQLEPPLTPWIAEMIQTMGFVQMTPVQASTIPLFRKHKDVVVEAVTGSGKTLAFTIPILEKLIHRERPFKKNEIGALIISPTRELATQIFSVFSHFVDAAPEGEDCPNLLLLVSGPDSSPAQDVERFLETSADIVIGTPGRVEEFLLGRGSKHISVKELEVLVFDEADRLLDLGFTGTITRILNHLPKQRRTGLFSATMTDGLSELVRMGLRNPVRVVVKVEAKRAKGTKRKAEDVIEDRRTPASLQNYYIQCRAEEKTIQLVRILEHELARASSKFIIYFATCATVDYFYRIFSRLSALKSFEISSLHGHLPPEKRAQTLANFAAHPSTVNNPAILLCTDVAARGLDLPDVDVVVQYDCPVDTKTFSHRAGRTARMGREGRAWVILVGNEIDYVDLLQVRQIPVKEDASFPNAPAQEEELAGLLEEMRKVNLQDRDLYDKGVKAFVSFTKAYSKHEASYVFRIKNLDLVGTAKSYGLLRLPRMPELKGEHEEWEDADVDWDSYAYLDKAREAKRLAEQSESARAERYEEKRAKKEKRMEFSKKNAAWSQKSVTREVRDKRREKKDRKRKWEKKEQAEQADKEAQAKADAEDWEEMAADEREARKAKRAKMMSAGSSKAFIGL</sequence>
<dbReference type="GO" id="GO:0005524">
    <property type="term" value="F:ATP binding"/>
    <property type="evidence" value="ECO:0007669"/>
    <property type="project" value="UniProtKB-UniRule"/>
</dbReference>
<dbReference type="OrthoDB" id="7396459at2759"/>
<feature type="domain" description="Helicase ATP-binding" evidence="15">
    <location>
        <begin position="44"/>
        <end position="230"/>
    </location>
</feature>
<dbReference type="InterPro" id="IPR027417">
    <property type="entry name" value="P-loop_NTPase"/>
</dbReference>
<evidence type="ECO:0000256" key="7">
    <source>
        <dbReference type="ARBA" id="ARBA00022840"/>
    </source>
</evidence>
<comment type="subcellular location">
    <subcellularLocation>
        <location evidence="1">Nucleus</location>
        <location evidence="1">Nucleolus</location>
    </subcellularLocation>
</comment>
<keyword evidence="7 12" id="KW-0067">ATP-binding</keyword>
<evidence type="ECO:0000259" key="15">
    <source>
        <dbReference type="PROSITE" id="PS51192"/>
    </source>
</evidence>
<dbReference type="Proteomes" id="UP000054097">
    <property type="component" value="Unassembled WGS sequence"/>
</dbReference>
<dbReference type="InterPro" id="IPR014014">
    <property type="entry name" value="RNA_helicase_DEAD_Q_motif"/>
</dbReference>
<dbReference type="SMART" id="SM00487">
    <property type="entry name" value="DEXDc"/>
    <property type="match status" value="1"/>
</dbReference>
<keyword evidence="6 12" id="KW-0347">Helicase</keyword>
<dbReference type="PROSITE" id="PS51192">
    <property type="entry name" value="HELICASE_ATP_BIND_1"/>
    <property type="match status" value="1"/>
</dbReference>
<organism evidence="18 19">
    <name type="scientific">Serendipita vermifera MAFF 305830</name>
    <dbReference type="NCBI Taxonomy" id="933852"/>
    <lineage>
        <taxon>Eukaryota</taxon>
        <taxon>Fungi</taxon>
        <taxon>Dikarya</taxon>
        <taxon>Basidiomycota</taxon>
        <taxon>Agaricomycotina</taxon>
        <taxon>Agaricomycetes</taxon>
        <taxon>Sebacinales</taxon>
        <taxon>Serendipitaceae</taxon>
        <taxon>Serendipita</taxon>
    </lineage>
</organism>
<dbReference type="SMART" id="SM01178">
    <property type="entry name" value="DUF4217"/>
    <property type="match status" value="1"/>
</dbReference>
<dbReference type="PROSITE" id="PS00039">
    <property type="entry name" value="DEAD_ATP_HELICASE"/>
    <property type="match status" value="1"/>
</dbReference>
<feature type="compositionally biased region" description="Basic and acidic residues" evidence="14">
    <location>
        <begin position="585"/>
        <end position="603"/>
    </location>
</feature>
<dbReference type="Gene3D" id="3.40.50.300">
    <property type="entry name" value="P-loop containing nucleotide triphosphate hydrolases"/>
    <property type="match status" value="2"/>
</dbReference>
<dbReference type="Pfam" id="PF00270">
    <property type="entry name" value="DEAD"/>
    <property type="match status" value="1"/>
</dbReference>
<dbReference type="Pfam" id="PF13959">
    <property type="entry name" value="CTE_SPB4"/>
    <property type="match status" value="1"/>
</dbReference>
<dbReference type="HOGENOM" id="CLU_003041_26_4_1"/>
<evidence type="ECO:0000313" key="19">
    <source>
        <dbReference type="Proteomes" id="UP000054097"/>
    </source>
</evidence>
<keyword evidence="19" id="KW-1185">Reference proteome</keyword>
<name>A0A0C3BC00_SERVB</name>
<dbReference type="SMART" id="SM00490">
    <property type="entry name" value="HELICc"/>
    <property type="match status" value="1"/>
</dbReference>
<feature type="region of interest" description="Disordered" evidence="14">
    <location>
        <begin position="529"/>
        <end position="636"/>
    </location>
</feature>
<evidence type="ECO:0000256" key="5">
    <source>
        <dbReference type="ARBA" id="ARBA00022801"/>
    </source>
</evidence>
<feature type="compositionally biased region" description="Basic residues" evidence="14">
    <location>
        <begin position="574"/>
        <end position="584"/>
    </location>
</feature>
<dbReference type="InterPro" id="IPR014001">
    <property type="entry name" value="Helicase_ATP-bd"/>
</dbReference>
<feature type="domain" description="Helicase C-terminal" evidence="16">
    <location>
        <begin position="271"/>
        <end position="435"/>
    </location>
</feature>
<keyword evidence="2" id="KW-0690">Ribosome biogenesis</keyword>
<evidence type="ECO:0000256" key="13">
    <source>
        <dbReference type="RuleBase" id="RU365068"/>
    </source>
</evidence>
<feature type="compositionally biased region" description="Low complexity" evidence="14">
    <location>
        <begin position="624"/>
        <end position="636"/>
    </location>
</feature>
<comment type="catalytic activity">
    <reaction evidence="13">
        <text>ATP + H2O = ADP + phosphate + H(+)</text>
        <dbReference type="Rhea" id="RHEA:13065"/>
        <dbReference type="ChEBI" id="CHEBI:15377"/>
        <dbReference type="ChEBI" id="CHEBI:15378"/>
        <dbReference type="ChEBI" id="CHEBI:30616"/>
        <dbReference type="ChEBI" id="CHEBI:43474"/>
        <dbReference type="ChEBI" id="CHEBI:456216"/>
        <dbReference type="EC" id="3.6.4.13"/>
    </reaction>
</comment>
<dbReference type="PROSITE" id="PS51195">
    <property type="entry name" value="Q_MOTIF"/>
    <property type="match status" value="1"/>
</dbReference>
<evidence type="ECO:0000256" key="8">
    <source>
        <dbReference type="ARBA" id="ARBA00022884"/>
    </source>
</evidence>
<evidence type="ECO:0000256" key="1">
    <source>
        <dbReference type="ARBA" id="ARBA00004604"/>
    </source>
</evidence>
<reference evidence="18 19" key="1">
    <citation type="submission" date="2014-04" db="EMBL/GenBank/DDBJ databases">
        <authorList>
            <consortium name="DOE Joint Genome Institute"/>
            <person name="Kuo A."/>
            <person name="Zuccaro A."/>
            <person name="Kohler A."/>
            <person name="Nagy L.G."/>
            <person name="Floudas D."/>
            <person name="Copeland A."/>
            <person name="Barry K.W."/>
            <person name="Cichocki N."/>
            <person name="Veneault-Fourrey C."/>
            <person name="LaButti K."/>
            <person name="Lindquist E.A."/>
            <person name="Lipzen A."/>
            <person name="Lundell T."/>
            <person name="Morin E."/>
            <person name="Murat C."/>
            <person name="Sun H."/>
            <person name="Tunlid A."/>
            <person name="Henrissat B."/>
            <person name="Grigoriev I.V."/>
            <person name="Hibbett D.S."/>
            <person name="Martin F."/>
            <person name="Nordberg H.P."/>
            <person name="Cantor M.N."/>
            <person name="Hua S.X."/>
        </authorList>
    </citation>
    <scope>NUCLEOTIDE SEQUENCE [LARGE SCALE GENOMIC DNA]</scope>
    <source>
        <strain evidence="18 19">MAFF 305830</strain>
    </source>
</reference>
<dbReference type="CDD" id="cd17960">
    <property type="entry name" value="DEADc_DDX55"/>
    <property type="match status" value="1"/>
</dbReference>
<keyword evidence="3" id="KW-0698">rRNA processing</keyword>
<evidence type="ECO:0000256" key="11">
    <source>
        <dbReference type="PROSITE-ProRule" id="PRU00552"/>
    </source>
</evidence>
<evidence type="ECO:0000313" key="18">
    <source>
        <dbReference type="EMBL" id="KIM28976.1"/>
    </source>
</evidence>
<dbReference type="GO" id="GO:0006364">
    <property type="term" value="P:rRNA processing"/>
    <property type="evidence" value="ECO:0007669"/>
    <property type="project" value="UniProtKB-KW"/>
</dbReference>
<dbReference type="InterPro" id="IPR025313">
    <property type="entry name" value="SPB4-like_CTE"/>
</dbReference>
<evidence type="ECO:0000256" key="3">
    <source>
        <dbReference type="ARBA" id="ARBA00022552"/>
    </source>
</evidence>
<dbReference type="InterPro" id="IPR056330">
    <property type="entry name" value="CTT_SPB4"/>
</dbReference>
<feature type="compositionally biased region" description="Basic and acidic residues" evidence="14">
    <location>
        <begin position="529"/>
        <end position="556"/>
    </location>
</feature>
<feature type="short sequence motif" description="Q motif" evidence="11">
    <location>
        <begin position="13"/>
        <end position="41"/>
    </location>
</feature>
<gene>
    <name evidence="18" type="ORF">M408DRAFT_16014</name>
</gene>
<dbReference type="EMBL" id="KN824290">
    <property type="protein sequence ID" value="KIM28976.1"/>
    <property type="molecule type" value="Genomic_DNA"/>
</dbReference>
<dbReference type="InterPro" id="IPR001650">
    <property type="entry name" value="Helicase_C-like"/>
</dbReference>
<evidence type="ECO:0000256" key="9">
    <source>
        <dbReference type="ARBA" id="ARBA00023054"/>
    </source>
</evidence>
<evidence type="ECO:0000259" key="17">
    <source>
        <dbReference type="PROSITE" id="PS51195"/>
    </source>
</evidence>
<dbReference type="GO" id="GO:0003723">
    <property type="term" value="F:RNA binding"/>
    <property type="evidence" value="ECO:0007669"/>
    <property type="project" value="UniProtKB-UniRule"/>
</dbReference>
<evidence type="ECO:0000259" key="16">
    <source>
        <dbReference type="PROSITE" id="PS51194"/>
    </source>
</evidence>
<dbReference type="EC" id="3.6.4.13" evidence="13"/>
<dbReference type="STRING" id="933852.A0A0C3BC00"/>
<dbReference type="PANTHER" id="PTHR24031">
    <property type="entry name" value="RNA HELICASE"/>
    <property type="match status" value="1"/>
</dbReference>
<dbReference type="SUPFAM" id="SSF52540">
    <property type="entry name" value="P-loop containing nucleoside triphosphate hydrolases"/>
    <property type="match status" value="1"/>
</dbReference>
<accession>A0A0C3BC00</accession>
<dbReference type="InterPro" id="IPR011545">
    <property type="entry name" value="DEAD/DEAH_box_helicase_dom"/>
</dbReference>
<keyword evidence="8 13" id="KW-0694">RNA-binding</keyword>
<dbReference type="GO" id="GO:0016887">
    <property type="term" value="F:ATP hydrolysis activity"/>
    <property type="evidence" value="ECO:0007669"/>
    <property type="project" value="RHEA"/>
</dbReference>
<comment type="domain">
    <text evidence="13">The Q motif is unique to and characteristic of the DEAD box family of RNA helicases and controls ATP binding and hydrolysis.</text>
</comment>
<dbReference type="GO" id="GO:0003724">
    <property type="term" value="F:RNA helicase activity"/>
    <property type="evidence" value="ECO:0007669"/>
    <property type="project" value="UniProtKB-EC"/>
</dbReference>
<keyword evidence="9" id="KW-0175">Coiled coil</keyword>
<dbReference type="PROSITE" id="PS51194">
    <property type="entry name" value="HELICASE_CTER"/>
    <property type="match status" value="1"/>
</dbReference>
<evidence type="ECO:0000256" key="14">
    <source>
        <dbReference type="SAM" id="MobiDB-lite"/>
    </source>
</evidence>
<dbReference type="GO" id="GO:0005730">
    <property type="term" value="C:nucleolus"/>
    <property type="evidence" value="ECO:0007669"/>
    <property type="project" value="UniProtKB-SubCell"/>
</dbReference>
<feature type="domain" description="DEAD-box RNA helicase Q" evidence="17">
    <location>
        <begin position="13"/>
        <end position="41"/>
    </location>
</feature>
<evidence type="ECO:0000256" key="10">
    <source>
        <dbReference type="ARBA" id="ARBA00038002"/>
    </source>
</evidence>
<proteinExistence type="inferred from homology"/>
<protein>
    <recommendedName>
        <fullName evidence="13">ATP-dependent RNA helicase</fullName>
        <ecNumber evidence="13">3.6.4.13</ecNumber>
    </recommendedName>
</protein>
<dbReference type="Pfam" id="PF23681">
    <property type="entry name" value="CTT_SPB4"/>
    <property type="match status" value="1"/>
</dbReference>
<reference evidence="19" key="2">
    <citation type="submission" date="2015-01" db="EMBL/GenBank/DDBJ databases">
        <title>Evolutionary Origins and Diversification of the Mycorrhizal Mutualists.</title>
        <authorList>
            <consortium name="DOE Joint Genome Institute"/>
            <consortium name="Mycorrhizal Genomics Consortium"/>
            <person name="Kohler A."/>
            <person name="Kuo A."/>
            <person name="Nagy L.G."/>
            <person name="Floudas D."/>
            <person name="Copeland A."/>
            <person name="Barry K.W."/>
            <person name="Cichocki N."/>
            <person name="Veneault-Fourrey C."/>
            <person name="LaButti K."/>
            <person name="Lindquist E.A."/>
            <person name="Lipzen A."/>
            <person name="Lundell T."/>
            <person name="Morin E."/>
            <person name="Murat C."/>
            <person name="Riley R."/>
            <person name="Ohm R."/>
            <person name="Sun H."/>
            <person name="Tunlid A."/>
            <person name="Henrissat B."/>
            <person name="Grigoriev I.V."/>
            <person name="Hibbett D.S."/>
            <person name="Martin F."/>
        </authorList>
    </citation>
    <scope>NUCLEOTIDE SEQUENCE [LARGE SCALE GENOMIC DNA]</scope>
    <source>
        <strain evidence="19">MAFF 305830</strain>
    </source>
</reference>
<keyword evidence="4 12" id="KW-0547">Nucleotide-binding</keyword>
<evidence type="ECO:0000256" key="2">
    <source>
        <dbReference type="ARBA" id="ARBA00022517"/>
    </source>
</evidence>
<dbReference type="CDD" id="cd18787">
    <property type="entry name" value="SF2_C_DEAD"/>
    <property type="match status" value="1"/>
</dbReference>
<comment type="similarity">
    <text evidence="10">Belongs to the DEAD box helicase family. DDX55/SPB4 subfamily.</text>
</comment>
<dbReference type="AlphaFoldDB" id="A0A0C3BC00"/>
<comment type="function">
    <text evidence="13">RNA helicase.</text>
</comment>
<dbReference type="InterPro" id="IPR000629">
    <property type="entry name" value="RNA-helicase_DEAD-box_CS"/>
</dbReference>